<accession>A0A224Y5G4</accession>
<protein>
    <submittedName>
        <fullName evidence="1">Uncharacterized protein</fullName>
    </submittedName>
</protein>
<name>A0A224Y5G4_9HEMI</name>
<sequence>MFCRELVFAISLISLGSNHTFFLPHLITEAASLFCNFSELIFKEHQHSLLTGRNYKKGYAKSSTDGV</sequence>
<dbReference type="EMBL" id="GFTR01000074">
    <property type="protein sequence ID" value="JAW16352.1"/>
    <property type="molecule type" value="Transcribed_RNA"/>
</dbReference>
<evidence type="ECO:0000313" key="1">
    <source>
        <dbReference type="EMBL" id="JAW16352.1"/>
    </source>
</evidence>
<reference evidence="1" key="1">
    <citation type="journal article" date="2018" name="PLoS Negl. Trop. Dis.">
        <title>An insight into the salivary gland and fat body transcriptome of Panstrongylus lignarius (Hemiptera: Heteroptera), the main vector of Chagas disease in Peru.</title>
        <authorList>
            <person name="Nevoa J.C."/>
            <person name="Mendes M.T."/>
            <person name="da Silva M.V."/>
            <person name="Soares S.C."/>
            <person name="Oliveira C.J.F."/>
            <person name="Ribeiro J.M.C."/>
        </authorList>
    </citation>
    <scope>NUCLEOTIDE SEQUENCE</scope>
</reference>
<proteinExistence type="predicted"/>
<dbReference type="AlphaFoldDB" id="A0A224Y5G4"/>
<organism evidence="1">
    <name type="scientific">Panstrongylus lignarius</name>
    <dbReference type="NCBI Taxonomy" id="156445"/>
    <lineage>
        <taxon>Eukaryota</taxon>
        <taxon>Metazoa</taxon>
        <taxon>Ecdysozoa</taxon>
        <taxon>Arthropoda</taxon>
        <taxon>Hexapoda</taxon>
        <taxon>Insecta</taxon>
        <taxon>Pterygota</taxon>
        <taxon>Neoptera</taxon>
        <taxon>Paraneoptera</taxon>
        <taxon>Hemiptera</taxon>
        <taxon>Heteroptera</taxon>
        <taxon>Panheteroptera</taxon>
        <taxon>Cimicomorpha</taxon>
        <taxon>Reduviidae</taxon>
        <taxon>Triatominae</taxon>
        <taxon>Panstrongylus</taxon>
    </lineage>
</organism>